<dbReference type="RefSeq" id="WP_184165806.1">
    <property type="nucleotide sequence ID" value="NZ_JACHLN010000002.1"/>
</dbReference>
<sequence>MMLTSLLLLAAAAAGGQADDPVAPARAGKTQCVMPDQAKKTCVGTTSYKISGNSYEATTRLFLAATPLITMEIRTRGTVSDGQLCETIKLADFQAGTVYMNGKPAEDATANAVKSQLTAAVAPLDGKNTCTTIKPAENGLLLNELSVDGAVRPDLSQKFVWVSDKDGYKLGN</sequence>
<dbReference type="Proteomes" id="UP000575241">
    <property type="component" value="Unassembled WGS sequence"/>
</dbReference>
<accession>A0A7W7K0F8</accession>
<proteinExistence type="predicted"/>
<gene>
    <name evidence="2" type="ORF">HNP52_001835</name>
</gene>
<reference evidence="2 3" key="1">
    <citation type="submission" date="2020-08" db="EMBL/GenBank/DDBJ databases">
        <title>Functional genomics of gut bacteria from endangered species of beetles.</title>
        <authorList>
            <person name="Carlos-Shanley C."/>
        </authorList>
    </citation>
    <scope>NUCLEOTIDE SEQUENCE [LARGE SCALE GENOMIC DNA]</scope>
    <source>
        <strain evidence="2 3">S00224</strain>
    </source>
</reference>
<dbReference type="AlphaFoldDB" id="A0A7W7K0F8"/>
<keyword evidence="1" id="KW-0732">Signal</keyword>
<feature type="chain" id="PRO_5031396449" evidence="1">
    <location>
        <begin position="19"/>
        <end position="172"/>
    </location>
</feature>
<dbReference type="EMBL" id="JACHLN010000002">
    <property type="protein sequence ID" value="MBB4838766.1"/>
    <property type="molecule type" value="Genomic_DNA"/>
</dbReference>
<protein>
    <submittedName>
        <fullName evidence="2">Uncharacterized protein</fullName>
    </submittedName>
</protein>
<organism evidence="2 3">
    <name type="scientific">Sphingomonas kyeonggiensis</name>
    <dbReference type="NCBI Taxonomy" id="1268553"/>
    <lineage>
        <taxon>Bacteria</taxon>
        <taxon>Pseudomonadati</taxon>
        <taxon>Pseudomonadota</taxon>
        <taxon>Alphaproteobacteria</taxon>
        <taxon>Sphingomonadales</taxon>
        <taxon>Sphingomonadaceae</taxon>
        <taxon>Sphingomonas</taxon>
    </lineage>
</organism>
<evidence type="ECO:0000313" key="2">
    <source>
        <dbReference type="EMBL" id="MBB4838766.1"/>
    </source>
</evidence>
<feature type="signal peptide" evidence="1">
    <location>
        <begin position="1"/>
        <end position="18"/>
    </location>
</feature>
<evidence type="ECO:0000256" key="1">
    <source>
        <dbReference type="SAM" id="SignalP"/>
    </source>
</evidence>
<keyword evidence="3" id="KW-1185">Reference proteome</keyword>
<comment type="caution">
    <text evidence="2">The sequence shown here is derived from an EMBL/GenBank/DDBJ whole genome shotgun (WGS) entry which is preliminary data.</text>
</comment>
<evidence type="ECO:0000313" key="3">
    <source>
        <dbReference type="Proteomes" id="UP000575241"/>
    </source>
</evidence>
<name>A0A7W7K0F8_9SPHN</name>